<dbReference type="Proteomes" id="UP000007382">
    <property type="component" value="Chromosome"/>
</dbReference>
<feature type="region of interest" description="Disordered" evidence="1">
    <location>
        <begin position="1"/>
        <end position="35"/>
    </location>
</feature>
<accession>I0IRP2</accession>
<sequence length="66" mass="7371">MIKYLTDVKAGEKETDSSSDSKSANSNQNLIPEQCSGAISPCNLFDRIRYSGKLKHSGCSDRYRLR</sequence>
<protein>
    <submittedName>
        <fullName evidence="2">Uncharacterized protein</fullName>
    </submittedName>
</protein>
<reference evidence="3" key="2">
    <citation type="submission" date="2012-03" db="EMBL/GenBank/DDBJ databases">
        <title>The complete genome sequence of the pioneer microbe on fresh volcanic deposit, Leptospirillum ferrooxidans strain C2-3.</title>
        <authorList>
            <person name="Fujimura R."/>
            <person name="Sato Y."/>
            <person name="Nishizawa T."/>
            <person name="Nanba K."/>
            <person name="Oshima K."/>
            <person name="Hattori M."/>
            <person name="Kamijo T."/>
            <person name="Ohta H."/>
        </authorList>
    </citation>
    <scope>NUCLEOTIDE SEQUENCE [LARGE SCALE GENOMIC DNA]</scope>
    <source>
        <strain evidence="3">C2-3</strain>
    </source>
</reference>
<proteinExistence type="predicted"/>
<evidence type="ECO:0000313" key="3">
    <source>
        <dbReference type="Proteomes" id="UP000007382"/>
    </source>
</evidence>
<reference evidence="2 3" key="1">
    <citation type="journal article" date="2012" name="J. Bacteriol.">
        <title>Complete Genome Sequence of Leptospirillum ferrooxidans Strain C2-3, Isolated from a Fresh Volcanic Ash Deposit on the Island of Miyake, Japan.</title>
        <authorList>
            <person name="Fujimura R."/>
            <person name="Sato Y."/>
            <person name="Nishizawa T."/>
            <person name="Oshima K."/>
            <person name="Kim S.-W."/>
            <person name="Hattori M."/>
            <person name="Kamijo T."/>
            <person name="Ohta H."/>
        </authorList>
    </citation>
    <scope>NUCLEOTIDE SEQUENCE [LARGE SCALE GENOMIC DNA]</scope>
    <source>
        <strain evidence="2 3">C2-3</strain>
    </source>
</reference>
<dbReference type="AlphaFoldDB" id="I0IRP2"/>
<organism evidence="2 3">
    <name type="scientific">Leptospirillum ferrooxidans (strain C2-3)</name>
    <dbReference type="NCBI Taxonomy" id="1162668"/>
    <lineage>
        <taxon>Bacteria</taxon>
        <taxon>Pseudomonadati</taxon>
        <taxon>Nitrospirota</taxon>
        <taxon>Nitrospiria</taxon>
        <taxon>Nitrospirales</taxon>
        <taxon>Nitrospiraceae</taxon>
        <taxon>Leptospirillum</taxon>
    </lineage>
</organism>
<name>I0IRP2_LEPFC</name>
<dbReference type="HOGENOM" id="CLU_2825857_0_0_0"/>
<evidence type="ECO:0000313" key="2">
    <source>
        <dbReference type="EMBL" id="BAM07941.1"/>
    </source>
</evidence>
<dbReference type="EMBL" id="AP012342">
    <property type="protein sequence ID" value="BAM07941.1"/>
    <property type="molecule type" value="Genomic_DNA"/>
</dbReference>
<gene>
    <name evidence="2" type="ordered locus">LFE_2269</name>
</gene>
<feature type="compositionally biased region" description="Low complexity" evidence="1">
    <location>
        <begin position="18"/>
        <end position="27"/>
    </location>
</feature>
<evidence type="ECO:0000256" key="1">
    <source>
        <dbReference type="SAM" id="MobiDB-lite"/>
    </source>
</evidence>
<dbReference type="KEGG" id="lfc:LFE_2269"/>
<keyword evidence="3" id="KW-1185">Reference proteome</keyword>